<dbReference type="Proteomes" id="UP001152320">
    <property type="component" value="Chromosome 22"/>
</dbReference>
<evidence type="ECO:0000256" key="7">
    <source>
        <dbReference type="SAM" id="SignalP"/>
    </source>
</evidence>
<evidence type="ECO:0000313" key="10">
    <source>
        <dbReference type="Proteomes" id="UP001152320"/>
    </source>
</evidence>
<reference evidence="9" key="1">
    <citation type="submission" date="2021-10" db="EMBL/GenBank/DDBJ databases">
        <title>Tropical sea cucumber genome reveals ecological adaptation and Cuvierian tubules defense mechanism.</title>
        <authorList>
            <person name="Chen T."/>
        </authorList>
    </citation>
    <scope>NUCLEOTIDE SEQUENCE</scope>
    <source>
        <strain evidence="9">Nanhai2018</strain>
        <tissue evidence="9">Muscle</tissue>
    </source>
</reference>
<dbReference type="EMBL" id="JAIZAY010000022">
    <property type="protein sequence ID" value="KAJ8020720.1"/>
    <property type="molecule type" value="Genomic_DNA"/>
</dbReference>
<keyword evidence="6" id="KW-1133">Transmembrane helix</keyword>
<protein>
    <recommendedName>
        <fullName evidence="4">peptidylprolyl isomerase</fullName>
        <ecNumber evidence="4">5.2.1.8</ecNumber>
    </recommendedName>
</protein>
<dbReference type="GO" id="GO:0003755">
    <property type="term" value="F:peptidyl-prolyl cis-trans isomerase activity"/>
    <property type="evidence" value="ECO:0007669"/>
    <property type="project" value="UniProtKB-KW"/>
</dbReference>
<proteinExistence type="predicted"/>
<keyword evidence="10" id="KW-1185">Reference proteome</keyword>
<dbReference type="Gene3D" id="3.10.50.40">
    <property type="match status" value="1"/>
</dbReference>
<feature type="transmembrane region" description="Helical" evidence="6">
    <location>
        <begin position="211"/>
        <end position="232"/>
    </location>
</feature>
<feature type="chain" id="PRO_5040232280" description="peptidylprolyl isomerase" evidence="7">
    <location>
        <begin position="32"/>
        <end position="248"/>
    </location>
</feature>
<evidence type="ECO:0000256" key="6">
    <source>
        <dbReference type="SAM" id="Phobius"/>
    </source>
</evidence>
<dbReference type="AlphaFoldDB" id="A0A9Q1BBN4"/>
<dbReference type="InterPro" id="IPR001179">
    <property type="entry name" value="PPIase_FKBP_dom"/>
</dbReference>
<evidence type="ECO:0000256" key="3">
    <source>
        <dbReference type="ARBA" id="ARBA00023180"/>
    </source>
</evidence>
<feature type="region of interest" description="Disordered" evidence="5">
    <location>
        <begin position="168"/>
        <end position="198"/>
    </location>
</feature>
<dbReference type="InterPro" id="IPR046357">
    <property type="entry name" value="PPIase_dom_sf"/>
</dbReference>
<keyword evidence="3" id="KW-0325">Glycoprotein</keyword>
<dbReference type="InterPro" id="IPR052273">
    <property type="entry name" value="PPIase_FKBP"/>
</dbReference>
<dbReference type="EC" id="5.2.1.8" evidence="4"/>
<dbReference type="PANTHER" id="PTHR46222">
    <property type="entry name" value="PEPTIDYL-PROLYL CIS-TRANS ISOMERASE FKBP7/14"/>
    <property type="match status" value="1"/>
</dbReference>
<accession>A0A9Q1BBN4</accession>
<keyword evidence="1 7" id="KW-0732">Signal</keyword>
<feature type="domain" description="PPIase FKBP-type" evidence="8">
    <location>
        <begin position="56"/>
        <end position="139"/>
    </location>
</feature>
<keyword evidence="2" id="KW-0677">Repeat</keyword>
<organism evidence="9 10">
    <name type="scientific">Holothuria leucospilota</name>
    <name type="common">Black long sea cucumber</name>
    <name type="synonym">Mertensiothuria leucospilota</name>
    <dbReference type="NCBI Taxonomy" id="206669"/>
    <lineage>
        <taxon>Eukaryota</taxon>
        <taxon>Metazoa</taxon>
        <taxon>Echinodermata</taxon>
        <taxon>Eleutherozoa</taxon>
        <taxon>Echinozoa</taxon>
        <taxon>Holothuroidea</taxon>
        <taxon>Aspidochirotacea</taxon>
        <taxon>Aspidochirotida</taxon>
        <taxon>Holothuriidae</taxon>
        <taxon>Holothuria</taxon>
    </lineage>
</organism>
<evidence type="ECO:0000256" key="2">
    <source>
        <dbReference type="ARBA" id="ARBA00022737"/>
    </source>
</evidence>
<keyword evidence="4" id="KW-0697">Rotamase</keyword>
<dbReference type="PROSITE" id="PS50059">
    <property type="entry name" value="FKBP_PPIASE"/>
    <property type="match status" value="1"/>
</dbReference>
<dbReference type="PANTHER" id="PTHR46222:SF3">
    <property type="entry name" value="PEPTIDYLPROLYL ISOMERASE"/>
    <property type="match status" value="1"/>
</dbReference>
<keyword evidence="4 9" id="KW-0413">Isomerase</keyword>
<gene>
    <name evidence="9" type="ORF">HOLleu_40385</name>
</gene>
<evidence type="ECO:0000259" key="8">
    <source>
        <dbReference type="PROSITE" id="PS50059"/>
    </source>
</evidence>
<dbReference type="Pfam" id="PF00254">
    <property type="entry name" value="FKBP_C"/>
    <property type="match status" value="1"/>
</dbReference>
<sequence>MDGMSRLFTQITVLLIFMCFQLEGWISLAAATKSSSGAIVESLSIPDDCQTVAAEGDLVSVRFTESRSSTEAEMNNVKETMVTLGDPGIIAGWNEALIGACEGEQRKLIIPATLAYSELPPSLQSNINITYVIYVVQIDKPVPDNPAVDNSINFGEDLFMTTMVVVTEETDSEDSKGDDDKEETVEKDKTQSGGGKTVADDNADGLSFIEVLQFVAIPVVVILIVLVIYYLYKLRHPHKKTTFYKDPC</sequence>
<evidence type="ECO:0000313" key="9">
    <source>
        <dbReference type="EMBL" id="KAJ8020720.1"/>
    </source>
</evidence>
<dbReference type="OrthoDB" id="1902587at2759"/>
<evidence type="ECO:0000256" key="1">
    <source>
        <dbReference type="ARBA" id="ARBA00022729"/>
    </source>
</evidence>
<name>A0A9Q1BBN4_HOLLE</name>
<evidence type="ECO:0000256" key="5">
    <source>
        <dbReference type="SAM" id="MobiDB-lite"/>
    </source>
</evidence>
<feature type="compositionally biased region" description="Basic and acidic residues" evidence="5">
    <location>
        <begin position="173"/>
        <end position="190"/>
    </location>
</feature>
<feature type="signal peptide" evidence="7">
    <location>
        <begin position="1"/>
        <end position="31"/>
    </location>
</feature>
<keyword evidence="6" id="KW-0812">Transmembrane</keyword>
<comment type="caution">
    <text evidence="9">The sequence shown here is derived from an EMBL/GenBank/DDBJ whole genome shotgun (WGS) entry which is preliminary data.</text>
</comment>
<comment type="catalytic activity">
    <reaction evidence="4">
        <text>[protein]-peptidylproline (omega=180) = [protein]-peptidylproline (omega=0)</text>
        <dbReference type="Rhea" id="RHEA:16237"/>
        <dbReference type="Rhea" id="RHEA-COMP:10747"/>
        <dbReference type="Rhea" id="RHEA-COMP:10748"/>
        <dbReference type="ChEBI" id="CHEBI:83833"/>
        <dbReference type="ChEBI" id="CHEBI:83834"/>
        <dbReference type="EC" id="5.2.1.8"/>
    </reaction>
</comment>
<keyword evidence="6" id="KW-0472">Membrane</keyword>
<evidence type="ECO:0000256" key="4">
    <source>
        <dbReference type="PROSITE-ProRule" id="PRU00277"/>
    </source>
</evidence>
<dbReference type="SUPFAM" id="SSF54534">
    <property type="entry name" value="FKBP-like"/>
    <property type="match status" value="1"/>
</dbReference>